<comment type="caution">
    <text evidence="2">The sequence shown here is derived from an EMBL/GenBank/DDBJ whole genome shotgun (WGS) entry which is preliminary data.</text>
</comment>
<dbReference type="AlphaFoldDB" id="A0ABD3RJX4"/>
<evidence type="ECO:0000256" key="1">
    <source>
        <dbReference type="SAM" id="MobiDB-lite"/>
    </source>
</evidence>
<sequence>MDITPDEGDASGQDIDMEVDIHDDPTVVIADNDNTGRTTAEAVRATRRRSQPHDGRASSPASKWKYPTNQKRMPLRSRSPTTSSSAPKYQGNCWIRMRPAAAVELRSHATMPEERFHARCFDKEQRQVPSLNYSHDDNSYQMDEDVLYPSPVGRVVANSASSFDDGINPHHAPPAYPSTSSSFNSYQRRQQHGSANIINPTTIRIFFGESGRPISIRSANGYVR</sequence>
<feature type="compositionally biased region" description="Polar residues" evidence="1">
    <location>
        <begin position="177"/>
        <end position="195"/>
    </location>
</feature>
<organism evidence="2 3">
    <name type="scientific">Cyclostephanos tholiformis</name>
    <dbReference type="NCBI Taxonomy" id="382380"/>
    <lineage>
        <taxon>Eukaryota</taxon>
        <taxon>Sar</taxon>
        <taxon>Stramenopiles</taxon>
        <taxon>Ochrophyta</taxon>
        <taxon>Bacillariophyta</taxon>
        <taxon>Coscinodiscophyceae</taxon>
        <taxon>Thalassiosirophycidae</taxon>
        <taxon>Stephanodiscales</taxon>
        <taxon>Stephanodiscaceae</taxon>
        <taxon>Cyclostephanos</taxon>
    </lineage>
</organism>
<evidence type="ECO:0000313" key="3">
    <source>
        <dbReference type="Proteomes" id="UP001530377"/>
    </source>
</evidence>
<name>A0ABD3RJX4_9STRA</name>
<reference evidence="2 3" key="1">
    <citation type="submission" date="2024-10" db="EMBL/GenBank/DDBJ databases">
        <title>Updated reference genomes for cyclostephanoid diatoms.</title>
        <authorList>
            <person name="Roberts W.R."/>
            <person name="Alverson A.J."/>
        </authorList>
    </citation>
    <scope>NUCLEOTIDE SEQUENCE [LARGE SCALE GENOMIC DNA]</scope>
    <source>
        <strain evidence="2 3">AJA228-03</strain>
    </source>
</reference>
<gene>
    <name evidence="2" type="ORF">ACHAXA_010028</name>
</gene>
<keyword evidence="3" id="KW-1185">Reference proteome</keyword>
<feature type="region of interest" description="Disordered" evidence="1">
    <location>
        <begin position="1"/>
        <end position="88"/>
    </location>
</feature>
<dbReference type="EMBL" id="JALLPB020000220">
    <property type="protein sequence ID" value="KAL3812056.1"/>
    <property type="molecule type" value="Genomic_DNA"/>
</dbReference>
<dbReference type="Proteomes" id="UP001530377">
    <property type="component" value="Unassembled WGS sequence"/>
</dbReference>
<evidence type="ECO:0000313" key="2">
    <source>
        <dbReference type="EMBL" id="KAL3812056.1"/>
    </source>
</evidence>
<accession>A0ABD3RJX4</accession>
<protein>
    <submittedName>
        <fullName evidence="2">Uncharacterized protein</fullName>
    </submittedName>
</protein>
<proteinExistence type="predicted"/>
<feature type="compositionally biased region" description="Low complexity" evidence="1">
    <location>
        <begin position="76"/>
        <end position="85"/>
    </location>
</feature>
<feature type="region of interest" description="Disordered" evidence="1">
    <location>
        <begin position="159"/>
        <end position="195"/>
    </location>
</feature>